<dbReference type="GO" id="GO:0005739">
    <property type="term" value="C:mitochondrion"/>
    <property type="evidence" value="ECO:0007669"/>
    <property type="project" value="TreeGrafter"/>
</dbReference>
<evidence type="ECO:0000313" key="4">
    <source>
        <dbReference type="EMBL" id="GMI47897.1"/>
    </source>
</evidence>
<evidence type="ECO:0000256" key="2">
    <source>
        <dbReference type="ARBA" id="ARBA00022741"/>
    </source>
</evidence>
<evidence type="ECO:0000256" key="1">
    <source>
        <dbReference type="ARBA" id="ARBA00010322"/>
    </source>
</evidence>
<keyword evidence="3" id="KW-0067">ATP-binding</keyword>
<comment type="similarity">
    <text evidence="1">Belongs to the AFG1 ATPase family.</text>
</comment>
<dbReference type="Gene3D" id="3.40.50.300">
    <property type="entry name" value="P-loop containing nucleotide triphosphate hydrolases"/>
    <property type="match status" value="1"/>
</dbReference>
<evidence type="ECO:0000313" key="5">
    <source>
        <dbReference type="Proteomes" id="UP001165065"/>
    </source>
</evidence>
<dbReference type="SUPFAM" id="SSF52540">
    <property type="entry name" value="P-loop containing nucleoside triphosphate hydrolases"/>
    <property type="match status" value="1"/>
</dbReference>
<evidence type="ECO:0008006" key="6">
    <source>
        <dbReference type="Google" id="ProtNLM"/>
    </source>
</evidence>
<sequence length="161" mass="17894">MLGSSSSSPPTPSLPTWSKPPPIRGLYLHGSVGCGKTFLTSLFHSSLQSKYGLTGFTQMVHFNEFMLDIHKEVHRLKKSGISGDPIPLVSSTILNSGKILCFDEFQVTDVADALIIRRVFTHLWNEGATVVATSNRMPGELYKDGLQRELFVPFIKDLEER</sequence>
<keyword evidence="5" id="KW-1185">Reference proteome</keyword>
<dbReference type="PANTHER" id="PTHR12169">
    <property type="entry name" value="ATPASE N2B"/>
    <property type="match status" value="1"/>
</dbReference>
<reference evidence="5" key="1">
    <citation type="journal article" date="2023" name="Commun. Biol.">
        <title>Genome analysis of Parmales, the sister group of diatoms, reveals the evolutionary specialization of diatoms from phago-mixotrophs to photoautotrophs.</title>
        <authorList>
            <person name="Ban H."/>
            <person name="Sato S."/>
            <person name="Yoshikawa S."/>
            <person name="Yamada K."/>
            <person name="Nakamura Y."/>
            <person name="Ichinomiya M."/>
            <person name="Sato N."/>
            <person name="Blanc-Mathieu R."/>
            <person name="Endo H."/>
            <person name="Kuwata A."/>
            <person name="Ogata H."/>
        </authorList>
    </citation>
    <scope>NUCLEOTIDE SEQUENCE [LARGE SCALE GENOMIC DNA]</scope>
</reference>
<comment type="caution">
    <text evidence="4">The sequence shown here is derived from an EMBL/GenBank/DDBJ whole genome shotgun (WGS) entry which is preliminary data.</text>
</comment>
<dbReference type="Proteomes" id="UP001165065">
    <property type="component" value="Unassembled WGS sequence"/>
</dbReference>
<dbReference type="Pfam" id="PF03969">
    <property type="entry name" value="AFG1_ATPase"/>
    <property type="match status" value="1"/>
</dbReference>
<dbReference type="OrthoDB" id="548867at2759"/>
<keyword evidence="2" id="KW-0547">Nucleotide-binding</keyword>
<proteinExistence type="inferred from homology"/>
<dbReference type="NCBIfam" id="NF040713">
    <property type="entry name" value="ZapE"/>
    <property type="match status" value="1"/>
</dbReference>
<gene>
    <name evidence="4" type="ORF">TrCOL_g4178</name>
</gene>
<dbReference type="GO" id="GO:0005524">
    <property type="term" value="F:ATP binding"/>
    <property type="evidence" value="ECO:0007669"/>
    <property type="project" value="UniProtKB-KW"/>
</dbReference>
<dbReference type="GO" id="GO:0016887">
    <property type="term" value="F:ATP hydrolysis activity"/>
    <property type="evidence" value="ECO:0007669"/>
    <property type="project" value="InterPro"/>
</dbReference>
<dbReference type="PANTHER" id="PTHR12169:SF6">
    <property type="entry name" value="AFG1-LIKE ATPASE"/>
    <property type="match status" value="1"/>
</dbReference>
<evidence type="ECO:0000256" key="3">
    <source>
        <dbReference type="ARBA" id="ARBA00022840"/>
    </source>
</evidence>
<dbReference type="InterPro" id="IPR027417">
    <property type="entry name" value="P-loop_NTPase"/>
</dbReference>
<dbReference type="InterPro" id="IPR005654">
    <property type="entry name" value="ATPase_AFG1-like"/>
</dbReference>
<dbReference type="EMBL" id="BRYA01000364">
    <property type="protein sequence ID" value="GMI47897.1"/>
    <property type="molecule type" value="Genomic_DNA"/>
</dbReference>
<dbReference type="AlphaFoldDB" id="A0A9W7GPZ1"/>
<name>A0A9W7GPZ1_9STRA</name>
<organism evidence="4 5">
    <name type="scientific">Triparma columacea</name>
    <dbReference type="NCBI Taxonomy" id="722753"/>
    <lineage>
        <taxon>Eukaryota</taxon>
        <taxon>Sar</taxon>
        <taxon>Stramenopiles</taxon>
        <taxon>Ochrophyta</taxon>
        <taxon>Bolidophyceae</taxon>
        <taxon>Parmales</taxon>
        <taxon>Triparmaceae</taxon>
        <taxon>Triparma</taxon>
    </lineage>
</organism>
<protein>
    <recommendedName>
        <fullName evidence="6">AFG1-like ATPase</fullName>
    </recommendedName>
</protein>
<accession>A0A9W7GPZ1</accession>